<dbReference type="SUPFAM" id="SSF103370">
    <property type="entry name" value="NinB"/>
    <property type="match status" value="1"/>
</dbReference>
<evidence type="ECO:0000313" key="4">
    <source>
        <dbReference type="EMBL" id="MCY0788731.1"/>
    </source>
</evidence>
<dbReference type="EMBL" id="JAPNMI010000002">
    <property type="protein sequence ID" value="MCY0788731.1"/>
    <property type="molecule type" value="Genomic_DNA"/>
</dbReference>
<dbReference type="EMBL" id="CP028956">
    <property type="protein sequence ID" value="AWC95530.1"/>
    <property type="molecule type" value="Genomic_DNA"/>
</dbReference>
<proteinExistence type="predicted"/>
<dbReference type="InterPro" id="IPR036619">
    <property type="entry name" value="NinB_sf"/>
</dbReference>
<dbReference type="Proteomes" id="UP000244682">
    <property type="component" value="Chromosome"/>
</dbReference>
<reference evidence="1 5" key="2">
    <citation type="submission" date="2018-04" db="EMBL/GenBank/DDBJ databases">
        <title>Whole genome sequencing of Morganella morganii AR_0133.</title>
        <authorList>
            <person name="Conlan S."/>
            <person name="Thomas P.J."/>
            <person name="Mullikin J."/>
            <person name="Frank K.M."/>
            <person name="Segre J.A."/>
        </authorList>
    </citation>
    <scope>NUCLEOTIDE SEQUENCE [LARGE SCALE GENOMIC DNA]</scope>
    <source>
        <strain evidence="1 5">AR_0133</strain>
    </source>
</reference>
<dbReference type="Gene3D" id="1.10.3790.10">
    <property type="entry name" value="NinB"/>
    <property type="match status" value="1"/>
</dbReference>
<evidence type="ECO:0000313" key="5">
    <source>
        <dbReference type="Proteomes" id="UP000244682"/>
    </source>
</evidence>
<evidence type="ECO:0000313" key="1">
    <source>
        <dbReference type="EMBL" id="AWC95530.1"/>
    </source>
</evidence>
<accession>A0A1M7K492</accession>
<dbReference type="AlphaFoldDB" id="A0A1M7K492"/>
<dbReference type="InterPro" id="IPR008711">
    <property type="entry name" value="Recombinase_NinB"/>
</dbReference>
<evidence type="ECO:0000313" key="6">
    <source>
        <dbReference type="Proteomes" id="UP001076655"/>
    </source>
</evidence>
<dbReference type="EMBL" id="ABKJEP030000003">
    <property type="protein sequence ID" value="EMO9455253.1"/>
    <property type="molecule type" value="Genomic_DNA"/>
</dbReference>
<sequence length="147" mass="16647">MQKQTFLLRNIQILRNLKAELDNLPLNEEFPLEVKISDPKRTLPQNDMFHALCGNVAEQGIVWAGNTWGLQDWKCIFVSGHAKATGRDGTLIPGLEGEIVPLARESTANMSKKRMTSLIEYSQAWAIGEGIKPRAARYRFNHYGHQE</sequence>
<dbReference type="EMBL" id="DACSWI010000001">
    <property type="protein sequence ID" value="HAT3807512.1"/>
    <property type="molecule type" value="Genomic_DNA"/>
</dbReference>
<gene>
    <name evidence="1" type="ORF">AM380_18750</name>
    <name evidence="3" type="ORF">I8608_000302</name>
    <name evidence="4" type="ORF">N0392_03390</name>
    <name evidence="2" type="ORF">PN925_000585</name>
</gene>
<organism evidence="4 6">
    <name type="scientific">Morganella morganii</name>
    <name type="common">Proteus morganii</name>
    <dbReference type="NCBI Taxonomy" id="582"/>
    <lineage>
        <taxon>Bacteria</taxon>
        <taxon>Pseudomonadati</taxon>
        <taxon>Pseudomonadota</taxon>
        <taxon>Gammaproteobacteria</taxon>
        <taxon>Enterobacterales</taxon>
        <taxon>Morganellaceae</taxon>
        <taxon>Morganella</taxon>
    </lineage>
</organism>
<reference evidence="4" key="4">
    <citation type="submission" date="2022-08" db="EMBL/GenBank/DDBJ databases">
        <authorList>
            <person name="Dale J.L."/>
        </authorList>
    </citation>
    <scope>NUCLEOTIDE SEQUENCE</scope>
    <source>
        <strain evidence="4">2022EL-00758</strain>
    </source>
</reference>
<reference evidence="3" key="1">
    <citation type="journal article" date="2018" name="Genome Biol.">
        <title>SKESA: strategic k-mer extension for scrupulous assemblies.</title>
        <authorList>
            <person name="Souvorov A."/>
            <person name="Agarwala R."/>
            <person name="Lipman D.J."/>
        </authorList>
    </citation>
    <scope>NUCLEOTIDE SEQUENCE</scope>
    <source>
        <strain evidence="3">Morganella morganii ARLG-3209</strain>
    </source>
</reference>
<evidence type="ECO:0000313" key="2">
    <source>
        <dbReference type="EMBL" id="EMO9455253.1"/>
    </source>
</evidence>
<dbReference type="RefSeq" id="WP_046024444.1">
    <property type="nucleotide sequence ID" value="NZ_BFCJ01000037.1"/>
</dbReference>
<reference evidence="3" key="3">
    <citation type="submission" date="2020-10" db="EMBL/GenBank/DDBJ databases">
        <authorList>
            <consortium name="NCBI Pathogen Detection Project"/>
        </authorList>
    </citation>
    <scope>NUCLEOTIDE SEQUENCE</scope>
    <source>
        <strain evidence="3">Morganella morganii ARLG-3209</strain>
    </source>
</reference>
<name>A0A1M7K492_MORMO</name>
<dbReference type="Pfam" id="PF05772">
    <property type="entry name" value="NinB"/>
    <property type="match status" value="1"/>
</dbReference>
<dbReference type="Proteomes" id="UP001076655">
    <property type="component" value="Unassembled WGS sequence"/>
</dbReference>
<dbReference type="Proteomes" id="UP000865968">
    <property type="component" value="Unassembled WGS sequence"/>
</dbReference>
<dbReference type="OrthoDB" id="6064804at2"/>
<protein>
    <submittedName>
        <fullName evidence="1 4">Protein ninB</fullName>
    </submittedName>
</protein>
<evidence type="ECO:0000313" key="3">
    <source>
        <dbReference type="EMBL" id="HAT3807512.1"/>
    </source>
</evidence>
<reference evidence="2" key="5">
    <citation type="submission" date="2024-02" db="EMBL/GenBank/DDBJ databases">
        <authorList>
            <consortium name="Clinical and Environmental Microbiology Branch: Whole genome sequencing antimicrobial resistance pathogens in the healthcare setting"/>
        </authorList>
    </citation>
    <scope>NUCLEOTIDE SEQUENCE</scope>
    <source>
        <strain evidence="2">2023KU-00017</strain>
    </source>
</reference>
<dbReference type="GeneID" id="93360823"/>